<sequence>MPSYDELKKKAVRSRKMKGDEMESSELCDQLLRTDPKSQRC</sequence>
<reference evidence="2 3" key="1">
    <citation type="journal article" date="2016" name="Genome Biol. Evol.">
        <title>Gene Family Evolution Reflects Adaptation to Soil Environmental Stressors in the Genome of the Collembolan Orchesella cincta.</title>
        <authorList>
            <person name="Faddeeva-Vakhrusheva A."/>
            <person name="Derks M.F."/>
            <person name="Anvar S.Y."/>
            <person name="Agamennone V."/>
            <person name="Suring W."/>
            <person name="Smit S."/>
            <person name="van Straalen N.M."/>
            <person name="Roelofs D."/>
        </authorList>
    </citation>
    <scope>NUCLEOTIDE SEQUENCE [LARGE SCALE GENOMIC DNA]</scope>
    <source>
        <tissue evidence="2">Mixed pool</tissue>
    </source>
</reference>
<evidence type="ECO:0000313" key="2">
    <source>
        <dbReference type="EMBL" id="ODM87002.1"/>
    </source>
</evidence>
<comment type="caution">
    <text evidence="2">The sequence shown here is derived from an EMBL/GenBank/DDBJ whole genome shotgun (WGS) entry which is preliminary data.</text>
</comment>
<evidence type="ECO:0000313" key="3">
    <source>
        <dbReference type="Proteomes" id="UP000094527"/>
    </source>
</evidence>
<feature type="region of interest" description="Disordered" evidence="1">
    <location>
        <begin position="1"/>
        <end position="41"/>
    </location>
</feature>
<dbReference type="EMBL" id="LJIJ01006503">
    <property type="protein sequence ID" value="ODM87002.1"/>
    <property type="molecule type" value="Genomic_DNA"/>
</dbReference>
<accession>A0A1D2M237</accession>
<proteinExistence type="predicted"/>
<organism evidence="2 3">
    <name type="scientific">Orchesella cincta</name>
    <name type="common">Springtail</name>
    <name type="synonym">Podura cincta</name>
    <dbReference type="NCBI Taxonomy" id="48709"/>
    <lineage>
        <taxon>Eukaryota</taxon>
        <taxon>Metazoa</taxon>
        <taxon>Ecdysozoa</taxon>
        <taxon>Arthropoda</taxon>
        <taxon>Hexapoda</taxon>
        <taxon>Collembola</taxon>
        <taxon>Entomobryomorpha</taxon>
        <taxon>Entomobryoidea</taxon>
        <taxon>Orchesellidae</taxon>
        <taxon>Orchesellinae</taxon>
        <taxon>Orchesella</taxon>
    </lineage>
</organism>
<protein>
    <submittedName>
        <fullName evidence="2">Uncharacterized protein</fullName>
    </submittedName>
</protein>
<dbReference type="Proteomes" id="UP000094527">
    <property type="component" value="Unassembled WGS sequence"/>
</dbReference>
<gene>
    <name evidence="2" type="ORF">Ocin01_19680</name>
</gene>
<keyword evidence="3" id="KW-1185">Reference proteome</keyword>
<evidence type="ECO:0000256" key="1">
    <source>
        <dbReference type="SAM" id="MobiDB-lite"/>
    </source>
</evidence>
<feature type="compositionally biased region" description="Basic and acidic residues" evidence="1">
    <location>
        <begin position="32"/>
        <end position="41"/>
    </location>
</feature>
<dbReference type="AlphaFoldDB" id="A0A1D2M237"/>
<name>A0A1D2M237_ORCCI</name>